<evidence type="ECO:0000256" key="2">
    <source>
        <dbReference type="SAM" id="MobiDB-lite"/>
    </source>
</evidence>
<evidence type="ECO:0000313" key="3">
    <source>
        <dbReference type="EMBL" id="GAA1009607.1"/>
    </source>
</evidence>
<keyword evidence="4" id="KW-1185">Reference proteome</keyword>
<evidence type="ECO:0000256" key="1">
    <source>
        <dbReference type="SAM" id="Coils"/>
    </source>
</evidence>
<keyword evidence="1" id="KW-0175">Coiled coil</keyword>
<feature type="coiled-coil region" evidence="1">
    <location>
        <begin position="136"/>
        <end position="163"/>
    </location>
</feature>
<dbReference type="SUPFAM" id="SSF140453">
    <property type="entry name" value="EsxAB dimer-like"/>
    <property type="match status" value="1"/>
</dbReference>
<evidence type="ECO:0008006" key="5">
    <source>
        <dbReference type="Google" id="ProtNLM"/>
    </source>
</evidence>
<feature type="compositionally biased region" description="Gly residues" evidence="2">
    <location>
        <begin position="428"/>
        <end position="439"/>
    </location>
</feature>
<feature type="region of interest" description="Disordered" evidence="2">
    <location>
        <begin position="172"/>
        <end position="548"/>
    </location>
</feature>
<feature type="compositionally biased region" description="Gly residues" evidence="2">
    <location>
        <begin position="290"/>
        <end position="307"/>
    </location>
</feature>
<reference evidence="3 4" key="1">
    <citation type="journal article" date="2019" name="Int. J. Syst. Evol. Microbiol.">
        <title>The Global Catalogue of Microorganisms (GCM) 10K type strain sequencing project: providing services to taxonomists for standard genome sequencing and annotation.</title>
        <authorList>
            <consortium name="The Broad Institute Genomics Platform"/>
            <consortium name="The Broad Institute Genome Sequencing Center for Infectious Disease"/>
            <person name="Wu L."/>
            <person name="Ma J."/>
        </authorList>
    </citation>
    <scope>NUCLEOTIDE SEQUENCE [LARGE SCALE GENOMIC DNA]</scope>
    <source>
        <strain evidence="3 4">JCM 11269</strain>
    </source>
</reference>
<sequence length="548" mass="54509">MAGKSSGGSTSFENMSHEQMLAWLDQANASEVQAAADRLMAAAKEIRKIAEELKVRPQWVAWKGEGAEAFRAWANELANSTYRLSDFSEDAAKWLGQASNAIATAQASIPRDTKGAEANLAAATAARNDPDAAAIRAKSASELAALEESREKVRQEAAAQMRKLGQTYKLSATQLNNLERPKFPPPPGEWKFIPTERSTDLAHTQGGSSSRAVGGNADAGSVAIGRAEHGSHASPMSVGPSEKAEPRAMPPTTHATASGPSRSSVIDPAARVNIDSVTVPTEVPQPLAGPTGGGPITGRPGEAGGGLPPVSGTAPQFPAGTGRAPSAFGAPGKSAIGGRMTGRASAVSGDSGPVVQRPGQAPVGPVPGHGSVGAGSVGGRNVPSSGATPGRALPAQGLPPGYGVPPGSGITGGRPAGTSATGRLEGRVPGGSLGTGPVGGRASVGSGAAPGTGGRSPARQAGPITGGHMPPARGGVVGGTPQPTGRAWARPGASVPSAPTRGGISGGVPSEAGIRNGRRGAPGASTAADRQRRQKRQADRRGEPPAAG</sequence>
<dbReference type="InterPro" id="IPR036689">
    <property type="entry name" value="ESAT-6-like_sf"/>
</dbReference>
<name>A0ABN1SYM0_9ACTN</name>
<dbReference type="Proteomes" id="UP001501072">
    <property type="component" value="Unassembled WGS sequence"/>
</dbReference>
<evidence type="ECO:0000313" key="4">
    <source>
        <dbReference type="Proteomes" id="UP001501072"/>
    </source>
</evidence>
<dbReference type="EMBL" id="BAAAHU010000021">
    <property type="protein sequence ID" value="GAA1009607.1"/>
    <property type="molecule type" value="Genomic_DNA"/>
</dbReference>
<feature type="compositionally biased region" description="Basic and acidic residues" evidence="2">
    <location>
        <begin position="536"/>
        <end position="548"/>
    </location>
</feature>
<gene>
    <name evidence="3" type="ORF">GCM10009564_25360</name>
</gene>
<proteinExistence type="predicted"/>
<accession>A0ABN1SYM0</accession>
<feature type="compositionally biased region" description="Polar residues" evidence="2">
    <location>
        <begin position="253"/>
        <end position="264"/>
    </location>
</feature>
<dbReference type="InterPro" id="IPR038332">
    <property type="entry name" value="PPE_sf"/>
</dbReference>
<feature type="compositionally biased region" description="Polar residues" evidence="2">
    <location>
        <begin position="201"/>
        <end position="211"/>
    </location>
</feature>
<feature type="compositionally biased region" description="Gly residues" evidence="2">
    <location>
        <begin position="404"/>
        <end position="415"/>
    </location>
</feature>
<organism evidence="3 4">
    <name type="scientific">Streptomyces thermogriseus</name>
    <dbReference type="NCBI Taxonomy" id="75292"/>
    <lineage>
        <taxon>Bacteria</taxon>
        <taxon>Bacillati</taxon>
        <taxon>Actinomycetota</taxon>
        <taxon>Actinomycetes</taxon>
        <taxon>Kitasatosporales</taxon>
        <taxon>Streptomycetaceae</taxon>
        <taxon>Streptomyces</taxon>
    </lineage>
</organism>
<protein>
    <recommendedName>
        <fullName evidence="5">Translation initiation factor IF-2</fullName>
    </recommendedName>
</protein>
<dbReference type="Gene3D" id="1.20.1260.20">
    <property type="entry name" value="PPE superfamily"/>
    <property type="match status" value="1"/>
</dbReference>
<comment type="caution">
    <text evidence="3">The sequence shown here is derived from an EMBL/GenBank/DDBJ whole genome shotgun (WGS) entry which is preliminary data.</text>
</comment>